<comment type="caution">
    <text evidence="7">The sequence shown here is derived from an EMBL/GenBank/DDBJ whole genome shotgun (WGS) entry which is preliminary data.</text>
</comment>
<name>A0A2S6Z512_9XANT</name>
<feature type="transmembrane region" description="Helical" evidence="5">
    <location>
        <begin position="296"/>
        <end position="314"/>
    </location>
</feature>
<dbReference type="PROSITE" id="PS50850">
    <property type="entry name" value="MFS"/>
    <property type="match status" value="1"/>
</dbReference>
<feature type="transmembrane region" description="Helical" evidence="5">
    <location>
        <begin position="166"/>
        <end position="183"/>
    </location>
</feature>
<organism evidence="7 8">
    <name type="scientific">Xanthomonas arboricola pv. populi</name>
    <dbReference type="NCBI Taxonomy" id="487823"/>
    <lineage>
        <taxon>Bacteria</taxon>
        <taxon>Pseudomonadati</taxon>
        <taxon>Pseudomonadota</taxon>
        <taxon>Gammaproteobacteria</taxon>
        <taxon>Lysobacterales</taxon>
        <taxon>Lysobacteraceae</taxon>
        <taxon>Xanthomonas</taxon>
    </lineage>
</organism>
<feature type="transmembrane region" description="Helical" evidence="5">
    <location>
        <begin position="100"/>
        <end position="120"/>
    </location>
</feature>
<evidence type="ECO:0000259" key="6">
    <source>
        <dbReference type="PROSITE" id="PS50850"/>
    </source>
</evidence>
<evidence type="ECO:0000256" key="5">
    <source>
        <dbReference type="SAM" id="Phobius"/>
    </source>
</evidence>
<feature type="transmembrane region" description="Helical" evidence="5">
    <location>
        <begin position="18"/>
        <end position="36"/>
    </location>
</feature>
<dbReference type="Proteomes" id="UP000238270">
    <property type="component" value="Unassembled WGS sequence"/>
</dbReference>
<feature type="transmembrane region" description="Helical" evidence="5">
    <location>
        <begin position="141"/>
        <end position="160"/>
    </location>
</feature>
<accession>A0A2S6Z512</accession>
<feature type="transmembrane region" description="Helical" evidence="5">
    <location>
        <begin position="353"/>
        <end position="377"/>
    </location>
</feature>
<dbReference type="InterPro" id="IPR011701">
    <property type="entry name" value="MFS"/>
</dbReference>
<keyword evidence="4 5" id="KW-0472">Membrane</keyword>
<evidence type="ECO:0000313" key="7">
    <source>
        <dbReference type="EMBL" id="PPT76200.1"/>
    </source>
</evidence>
<feature type="transmembrane region" description="Helical" evidence="5">
    <location>
        <begin position="242"/>
        <end position="259"/>
    </location>
</feature>
<evidence type="ECO:0000256" key="1">
    <source>
        <dbReference type="ARBA" id="ARBA00004141"/>
    </source>
</evidence>
<feature type="transmembrane region" description="Helical" evidence="5">
    <location>
        <begin position="326"/>
        <end position="347"/>
    </location>
</feature>
<proteinExistence type="predicted"/>
<evidence type="ECO:0000313" key="8">
    <source>
        <dbReference type="Proteomes" id="UP000238270"/>
    </source>
</evidence>
<dbReference type="AlphaFoldDB" id="A0A2S6Z512"/>
<dbReference type="InterPro" id="IPR020846">
    <property type="entry name" value="MFS_dom"/>
</dbReference>
<feature type="transmembrane region" description="Helical" evidence="5">
    <location>
        <begin position="271"/>
        <end position="290"/>
    </location>
</feature>
<evidence type="ECO:0000256" key="2">
    <source>
        <dbReference type="ARBA" id="ARBA00022692"/>
    </source>
</evidence>
<dbReference type="PANTHER" id="PTHR23514">
    <property type="entry name" value="BYPASS OF STOP CODON PROTEIN 6"/>
    <property type="match status" value="1"/>
</dbReference>
<reference evidence="7 8" key="1">
    <citation type="submission" date="2016-08" db="EMBL/GenBank/DDBJ databases">
        <title>Evolution of the type three secretion system and type three effector repertoires in Xanthomonas.</title>
        <authorList>
            <person name="Merda D."/>
            <person name="Briand M."/>
            <person name="Bosis E."/>
            <person name="Rousseau C."/>
            <person name="Portier P."/>
            <person name="Jacques M.-A."/>
            <person name="Fischer-Le Saux M."/>
        </authorList>
    </citation>
    <scope>NUCLEOTIDE SEQUENCE [LARGE SCALE GENOMIC DNA]</scope>
    <source>
        <strain evidence="7 8">CFBP 3122</strain>
    </source>
</reference>
<feature type="transmembrane region" description="Helical" evidence="5">
    <location>
        <begin position="204"/>
        <end position="222"/>
    </location>
</feature>
<dbReference type="Pfam" id="PF07690">
    <property type="entry name" value="MFS_1"/>
    <property type="match status" value="2"/>
</dbReference>
<dbReference type="Gene3D" id="1.20.1250.20">
    <property type="entry name" value="MFS general substrate transporter like domains"/>
    <property type="match status" value="2"/>
</dbReference>
<dbReference type="InterPro" id="IPR051788">
    <property type="entry name" value="MFS_Transporter"/>
</dbReference>
<sequence>MSLIPGSSARAQQHATRAAFFIPGFAAAVWAVLVPFAKARTGVDDGALGLILLCLGAGSFLAMPLAGAVSARFGFRAVMAVTSALICLSLPLLAVVADPWLLGAVLFAFGAGVGAMDCAMNMQAVVVERDAGRAMMSGFHAFFSIGGFVGAGAMTLLLSAQLSPPSAAVAGVITMLLVAALAVRHWRTERVAQQGPLLALPRGIVLFIGILAFVVFLAEGTILDWSSVFLADVHQVAPSTAGVGYVVFALTMTVTRLLGDAVVERLGRIRSIVVGALLAGAGFCVLTLVSPWQASLAGYVLVGLGCANIVPALFSLAGNQTRMPESIAITAVTTLGYAGILAGPALIGFAAHGIGLVGALLGVAVLMVGVAVSTRWLKV</sequence>
<evidence type="ECO:0000256" key="3">
    <source>
        <dbReference type="ARBA" id="ARBA00022989"/>
    </source>
</evidence>
<feature type="transmembrane region" description="Helical" evidence="5">
    <location>
        <begin position="73"/>
        <end position="94"/>
    </location>
</feature>
<protein>
    <submittedName>
        <fullName evidence="7">MFS transporter</fullName>
    </submittedName>
</protein>
<dbReference type="RefSeq" id="WP_104598052.1">
    <property type="nucleotide sequence ID" value="NZ_MIGV01000010.1"/>
</dbReference>
<dbReference type="EMBL" id="MIGV01000010">
    <property type="protein sequence ID" value="PPT76200.1"/>
    <property type="molecule type" value="Genomic_DNA"/>
</dbReference>
<feature type="transmembrane region" description="Helical" evidence="5">
    <location>
        <begin position="48"/>
        <end position="66"/>
    </location>
</feature>
<keyword evidence="3 5" id="KW-1133">Transmembrane helix</keyword>
<dbReference type="SUPFAM" id="SSF103473">
    <property type="entry name" value="MFS general substrate transporter"/>
    <property type="match status" value="1"/>
</dbReference>
<keyword evidence="2 5" id="KW-0812">Transmembrane</keyword>
<evidence type="ECO:0000256" key="4">
    <source>
        <dbReference type="ARBA" id="ARBA00023136"/>
    </source>
</evidence>
<dbReference type="InterPro" id="IPR036259">
    <property type="entry name" value="MFS_trans_sf"/>
</dbReference>
<dbReference type="GO" id="GO:0016020">
    <property type="term" value="C:membrane"/>
    <property type="evidence" value="ECO:0007669"/>
    <property type="project" value="UniProtKB-SubCell"/>
</dbReference>
<comment type="subcellular location">
    <subcellularLocation>
        <location evidence="1">Membrane</location>
        <topology evidence="1">Multi-pass membrane protein</topology>
    </subcellularLocation>
</comment>
<feature type="domain" description="Major facilitator superfamily (MFS) profile" evidence="6">
    <location>
        <begin position="204"/>
        <end position="379"/>
    </location>
</feature>
<gene>
    <name evidence="7" type="ORF">XaplCFBP3122_10735</name>
</gene>
<dbReference type="PANTHER" id="PTHR23514:SF13">
    <property type="entry name" value="INNER MEMBRANE PROTEIN YBJJ"/>
    <property type="match status" value="1"/>
</dbReference>
<dbReference type="CDD" id="cd17393">
    <property type="entry name" value="MFS_MosC_like"/>
    <property type="match status" value="1"/>
</dbReference>
<dbReference type="GO" id="GO:0022857">
    <property type="term" value="F:transmembrane transporter activity"/>
    <property type="evidence" value="ECO:0007669"/>
    <property type="project" value="InterPro"/>
</dbReference>